<evidence type="ECO:0000313" key="2">
    <source>
        <dbReference type="Proteomes" id="UP000002945"/>
    </source>
</evidence>
<accession>A9DK00</accession>
<reference evidence="1 2" key="1">
    <citation type="journal article" date="2011" name="J. Bacteriol.">
        <title>Genome sequence of the algicidal bacterium Kordia algicida OT-1.</title>
        <authorList>
            <person name="Lee H.S."/>
            <person name="Kang S.G."/>
            <person name="Kwon K.K."/>
            <person name="Lee J.H."/>
            <person name="Kim S.J."/>
        </authorList>
    </citation>
    <scope>NUCLEOTIDE SEQUENCE [LARGE SCALE GENOMIC DNA]</scope>
    <source>
        <strain evidence="1 2">OT-1</strain>
    </source>
</reference>
<sequence length="45" mass="5308">MFLILNRHKKKAEIQTKCISALIYFRENDKGSLAFNFSLGMRNLF</sequence>
<keyword evidence="2" id="KW-1185">Reference proteome</keyword>
<dbReference type="Proteomes" id="UP000002945">
    <property type="component" value="Unassembled WGS sequence"/>
</dbReference>
<protein>
    <submittedName>
        <fullName evidence="1">Uncharacterized protein</fullName>
    </submittedName>
</protein>
<dbReference type="AlphaFoldDB" id="A9DK00"/>
<evidence type="ECO:0000313" key="1">
    <source>
        <dbReference type="EMBL" id="EDP98229.1"/>
    </source>
</evidence>
<name>A9DK00_9FLAO</name>
<gene>
    <name evidence="1" type="ORF">KAOT1_13467</name>
</gene>
<dbReference type="HOGENOM" id="CLU_3201073_0_0_10"/>
<organism evidence="1 2">
    <name type="scientific">Kordia algicida OT-1</name>
    <dbReference type="NCBI Taxonomy" id="391587"/>
    <lineage>
        <taxon>Bacteria</taxon>
        <taxon>Pseudomonadati</taxon>
        <taxon>Bacteroidota</taxon>
        <taxon>Flavobacteriia</taxon>
        <taxon>Flavobacteriales</taxon>
        <taxon>Flavobacteriaceae</taxon>
        <taxon>Kordia</taxon>
    </lineage>
</organism>
<proteinExistence type="predicted"/>
<dbReference type="EMBL" id="ABIB01000001">
    <property type="protein sequence ID" value="EDP98229.1"/>
    <property type="molecule type" value="Genomic_DNA"/>
</dbReference>
<dbReference type="STRING" id="391587.KAOT1_13467"/>
<comment type="caution">
    <text evidence="1">The sequence shown here is derived from an EMBL/GenBank/DDBJ whole genome shotgun (WGS) entry which is preliminary data.</text>
</comment>